<protein>
    <submittedName>
        <fullName evidence="1">Uncharacterized protein</fullName>
    </submittedName>
</protein>
<evidence type="ECO:0000313" key="1">
    <source>
        <dbReference type="EMBL" id="UQS86875.1"/>
    </source>
</evidence>
<dbReference type="KEGG" id="lbe:MOO44_08430"/>
<gene>
    <name evidence="1" type="ORF">MOO44_08430</name>
</gene>
<sequence length="64" mass="7371">MNHHVIGLQFHFEQTADGEREMVTNGFPYVAGTILKQIATEITNHPISVANQRLMFRLLDYINE</sequence>
<dbReference type="EMBL" id="CP093361">
    <property type="protein sequence ID" value="UQS86875.1"/>
    <property type="molecule type" value="Genomic_DNA"/>
</dbReference>
<accession>A0A976RSC8</accession>
<reference evidence="1" key="1">
    <citation type="journal article" date="2022" name="Int. J. Syst. Evol. Microbiol.">
        <title>Apilactobacillus apisilvae sp. nov., Nicolia spurrieriana gen. nov. sp. nov., Bombilactobacillus folatiphilus sp. nov. and Bombilactobacillus thymidiniphilus sp. nov., four new lactic acid bacterial isolates from stingless bees Tetragonula carbonaria and Austroplebeia australis.</title>
        <authorList>
            <person name="Oliphant S.A."/>
            <person name="Watson-Haigh N.S."/>
            <person name="Sumby K.M."/>
            <person name="Gardner J."/>
            <person name="Groom S."/>
            <person name="Jiranek V."/>
        </authorList>
    </citation>
    <scope>NUCLEOTIDE SEQUENCE</scope>
    <source>
        <strain evidence="1">SGEP1_A5</strain>
    </source>
</reference>
<organism evidence="1 2">
    <name type="scientific">Nicoliella spurrieriana</name>
    <dbReference type="NCBI Taxonomy" id="2925830"/>
    <lineage>
        <taxon>Bacteria</taxon>
        <taxon>Bacillati</taxon>
        <taxon>Bacillota</taxon>
        <taxon>Bacilli</taxon>
        <taxon>Lactobacillales</taxon>
        <taxon>Lactobacillaceae</taxon>
        <taxon>Nicoliella</taxon>
    </lineage>
</organism>
<name>A0A976RSC8_9LACO</name>
<evidence type="ECO:0000313" key="2">
    <source>
        <dbReference type="Proteomes" id="UP000831181"/>
    </source>
</evidence>
<dbReference type="RefSeq" id="WP_260116676.1">
    <property type="nucleotide sequence ID" value="NZ_CP093361.1"/>
</dbReference>
<dbReference type="Proteomes" id="UP000831181">
    <property type="component" value="Chromosome"/>
</dbReference>
<proteinExistence type="predicted"/>
<dbReference type="AlphaFoldDB" id="A0A976RSC8"/>
<keyword evidence="2" id="KW-1185">Reference proteome</keyword>